<feature type="domain" description="DUF6630" evidence="1">
    <location>
        <begin position="33"/>
        <end position="188"/>
    </location>
</feature>
<dbReference type="EMBL" id="JABBNU010000002">
    <property type="protein sequence ID" value="NMM47697.1"/>
    <property type="molecule type" value="Genomic_DNA"/>
</dbReference>
<gene>
    <name evidence="2" type="ORF">HH304_04740</name>
</gene>
<evidence type="ECO:0000259" key="1">
    <source>
        <dbReference type="Pfam" id="PF20335"/>
    </source>
</evidence>
<dbReference type="Proteomes" id="UP000559010">
    <property type="component" value="Unassembled WGS sequence"/>
</dbReference>
<comment type="caution">
    <text evidence="2">The sequence shown here is derived from an EMBL/GenBank/DDBJ whole genome shotgun (WGS) entry which is preliminary data.</text>
</comment>
<name>A0A848ITM4_9BACT</name>
<dbReference type="Pfam" id="PF20335">
    <property type="entry name" value="DUF6630"/>
    <property type="match status" value="1"/>
</dbReference>
<keyword evidence="3" id="KW-1185">Reference proteome</keyword>
<evidence type="ECO:0000313" key="3">
    <source>
        <dbReference type="Proteomes" id="UP000559010"/>
    </source>
</evidence>
<organism evidence="2 3">
    <name type="scientific">Marinigracilibium pacificum</name>
    <dbReference type="NCBI Taxonomy" id="2729599"/>
    <lineage>
        <taxon>Bacteria</taxon>
        <taxon>Pseudomonadati</taxon>
        <taxon>Bacteroidota</taxon>
        <taxon>Cytophagia</taxon>
        <taxon>Cytophagales</taxon>
        <taxon>Flammeovirgaceae</taxon>
        <taxon>Marinigracilibium</taxon>
    </lineage>
</organism>
<reference evidence="2 3" key="1">
    <citation type="submission" date="2020-04" db="EMBL/GenBank/DDBJ databases">
        <title>Flammeovirgaceae bacterium KN852 isolated from deep sea.</title>
        <authorList>
            <person name="Zhang D.-C."/>
        </authorList>
    </citation>
    <scope>NUCLEOTIDE SEQUENCE [LARGE SCALE GENOMIC DNA]</scope>
    <source>
        <strain evidence="2 3">KN852</strain>
    </source>
</reference>
<protein>
    <recommendedName>
        <fullName evidence="1">DUF6630 domain-containing protein</fullName>
    </recommendedName>
</protein>
<accession>A0A848ITM4</accession>
<proteinExistence type="predicted"/>
<dbReference type="AlphaFoldDB" id="A0A848ITM4"/>
<dbReference type="InterPro" id="IPR046582">
    <property type="entry name" value="DUF6630"/>
</dbReference>
<dbReference type="RefSeq" id="WP_169678404.1">
    <property type="nucleotide sequence ID" value="NZ_JABBNU010000002.1"/>
</dbReference>
<evidence type="ECO:0000313" key="2">
    <source>
        <dbReference type="EMBL" id="NMM47697.1"/>
    </source>
</evidence>
<sequence length="200" mass="23788">MKSVVIFLIIILVIGEFTYAQKKSESTNNKYDLLEIGQLIYLDYKEEFRAYLIPFLDNKAEFIEENEDLIDEYGFEEINVLEAIYMFGDYRGLLGYIDWRGEENENEVEEYVEKQLGVENYNWINTQKLRQSVDYENLRDGEFIIELFKAIDKDLKAENKQLLFFNLDIDAYVFIATTNDNFNTICKIEPNSFYRSNKLN</sequence>